<protein>
    <submittedName>
        <fullName evidence="2">Lysophospholipase L1-like esterase</fullName>
    </submittedName>
</protein>
<proteinExistence type="predicted"/>
<comment type="caution">
    <text evidence="2">The sequence shown here is derived from an EMBL/GenBank/DDBJ whole genome shotgun (WGS) entry which is preliminary data.</text>
</comment>
<dbReference type="InterPro" id="IPR036514">
    <property type="entry name" value="SGNH_hydro_sf"/>
</dbReference>
<dbReference type="EMBL" id="JACCCQ010000001">
    <property type="protein sequence ID" value="NYF58165.1"/>
    <property type="molecule type" value="Genomic_DNA"/>
</dbReference>
<evidence type="ECO:0000256" key="1">
    <source>
        <dbReference type="SAM" id="SignalP"/>
    </source>
</evidence>
<reference evidence="2 3" key="1">
    <citation type="submission" date="2020-07" db="EMBL/GenBank/DDBJ databases">
        <title>Sequencing the genomes of 1000 actinobacteria strains.</title>
        <authorList>
            <person name="Klenk H.-P."/>
        </authorList>
    </citation>
    <scope>NUCLEOTIDE SEQUENCE [LARGE SCALE GENOMIC DNA]</scope>
    <source>
        <strain evidence="2 3">DSM 43814</strain>
    </source>
</reference>
<keyword evidence="1" id="KW-0732">Signal</keyword>
<dbReference type="SUPFAM" id="SSF52266">
    <property type="entry name" value="SGNH hydrolase"/>
    <property type="match status" value="1"/>
</dbReference>
<dbReference type="Gene3D" id="3.40.50.1110">
    <property type="entry name" value="SGNH hydrolase"/>
    <property type="match status" value="1"/>
</dbReference>
<dbReference type="Proteomes" id="UP000631553">
    <property type="component" value="Unassembled WGS sequence"/>
</dbReference>
<feature type="signal peptide" evidence="1">
    <location>
        <begin position="1"/>
        <end position="36"/>
    </location>
</feature>
<keyword evidence="3" id="KW-1185">Reference proteome</keyword>
<evidence type="ECO:0000313" key="3">
    <source>
        <dbReference type="Proteomes" id="UP000631553"/>
    </source>
</evidence>
<organism evidence="2 3">
    <name type="scientific">Micromonospora purpureochromogenes</name>
    <dbReference type="NCBI Taxonomy" id="47872"/>
    <lineage>
        <taxon>Bacteria</taxon>
        <taxon>Bacillati</taxon>
        <taxon>Actinomycetota</taxon>
        <taxon>Actinomycetes</taxon>
        <taxon>Micromonosporales</taxon>
        <taxon>Micromonosporaceae</taxon>
        <taxon>Micromonospora</taxon>
    </lineage>
</organism>
<gene>
    <name evidence="2" type="ORF">HDA35_003996</name>
</gene>
<evidence type="ECO:0000313" key="2">
    <source>
        <dbReference type="EMBL" id="NYF58165.1"/>
    </source>
</evidence>
<dbReference type="PROSITE" id="PS51318">
    <property type="entry name" value="TAT"/>
    <property type="match status" value="1"/>
</dbReference>
<feature type="chain" id="PRO_5045854488" evidence="1">
    <location>
        <begin position="37"/>
        <end position="422"/>
    </location>
</feature>
<accession>A0ABX2RQ15</accession>
<sequence>MGDAMVRFRRTALAASLTVATAALSAAVGLPAPAAAALPTAAVALGDSFISGEGAGAYSPVVDVTGVARSFPGWSAPNSNAYFCHRSPNASLHQADLPGIQARFNLACSGGQPYDIAAASATRTKGRQVAAQLDQLRAVGQSHDIDLVLIGLGSNNSSFTFGSVAEKCANRFIADAWTGWWEFWAYLGGPVEQEPCDDADLATAAQFGAATAETTAAVRQILTTLDQIDVDGQHRIVFQDYTNPLPPELAQVYWSEDDRDDTRDKFRALGAERYAAGCPIHRASLAPGHRFSQGLGTLVNSVRTTLAAEFPAADLVHLNVQRAFDGARLCEQAGSPTGTLATPIRLQDGPSGVFVTSLSGYDKLDIQRIANTCGTYFQTCQESWHPNAAGHQVLGRCLTGAAATASRAVSCVRAPDGTVSVG</sequence>
<dbReference type="InterPro" id="IPR006311">
    <property type="entry name" value="TAT_signal"/>
</dbReference>
<name>A0ABX2RQ15_9ACTN</name>